<evidence type="ECO:0000256" key="4">
    <source>
        <dbReference type="ARBA" id="ARBA00023065"/>
    </source>
</evidence>
<dbReference type="PANTHER" id="PTHR11878:SF65">
    <property type="entry name" value="NA_CA-EXCHANGE PROTEIN, ISOFORM G"/>
    <property type="match status" value="1"/>
</dbReference>
<evidence type="ECO:0000313" key="6">
    <source>
        <dbReference type="EMBL" id="KUL42251.1"/>
    </source>
</evidence>
<dbReference type="SMART" id="SM00237">
    <property type="entry name" value="Calx_beta"/>
    <property type="match status" value="2"/>
</dbReference>
<comment type="caution">
    <text evidence="6">The sequence shown here is derived from an EMBL/GenBank/DDBJ whole genome shotgun (WGS) entry which is preliminary data.</text>
</comment>
<keyword evidence="2" id="KW-0677">Repeat</keyword>
<keyword evidence="4" id="KW-0813">Transport</keyword>
<keyword evidence="1" id="KW-0732">Signal</keyword>
<feature type="domain" description="Calx-beta" evidence="5">
    <location>
        <begin position="428"/>
        <end position="536"/>
    </location>
</feature>
<organism evidence="6 7">
    <name type="scientific">Actinoplanes awajinensis subsp. mycoplanecinus</name>
    <dbReference type="NCBI Taxonomy" id="135947"/>
    <lineage>
        <taxon>Bacteria</taxon>
        <taxon>Bacillati</taxon>
        <taxon>Actinomycetota</taxon>
        <taxon>Actinomycetes</taxon>
        <taxon>Micromonosporales</taxon>
        <taxon>Micromonosporaceae</taxon>
        <taxon>Actinoplanes</taxon>
    </lineage>
</organism>
<dbReference type="AlphaFoldDB" id="A0A0X3VBS8"/>
<protein>
    <recommendedName>
        <fullName evidence="5">Calx-beta domain-containing protein</fullName>
    </recommendedName>
</protein>
<keyword evidence="3" id="KW-0106">Calcium</keyword>
<name>A0A0X3VBS8_9ACTN</name>
<dbReference type="GO" id="GO:0007154">
    <property type="term" value="P:cell communication"/>
    <property type="evidence" value="ECO:0007669"/>
    <property type="project" value="InterPro"/>
</dbReference>
<evidence type="ECO:0000256" key="3">
    <source>
        <dbReference type="ARBA" id="ARBA00022837"/>
    </source>
</evidence>
<dbReference type="SUPFAM" id="SSF141072">
    <property type="entry name" value="CalX-like"/>
    <property type="match status" value="5"/>
</dbReference>
<dbReference type="GO" id="GO:0016020">
    <property type="term" value="C:membrane"/>
    <property type="evidence" value="ECO:0007669"/>
    <property type="project" value="InterPro"/>
</dbReference>
<dbReference type="InterPro" id="IPR038081">
    <property type="entry name" value="CalX-like_sf"/>
</dbReference>
<dbReference type="Proteomes" id="UP000053244">
    <property type="component" value="Unassembled WGS sequence"/>
</dbReference>
<evidence type="ECO:0000259" key="5">
    <source>
        <dbReference type="SMART" id="SM00237"/>
    </source>
</evidence>
<dbReference type="Gene3D" id="2.60.40.2030">
    <property type="match status" value="5"/>
</dbReference>
<dbReference type="PANTHER" id="PTHR11878">
    <property type="entry name" value="SODIUM/CALCIUM EXCHANGER"/>
    <property type="match status" value="1"/>
</dbReference>
<dbReference type="GO" id="GO:0030001">
    <property type="term" value="P:metal ion transport"/>
    <property type="evidence" value="ECO:0007669"/>
    <property type="project" value="TreeGrafter"/>
</dbReference>
<feature type="domain" description="Calx-beta" evidence="5">
    <location>
        <begin position="810"/>
        <end position="912"/>
    </location>
</feature>
<accession>A0A0X3VBS8</accession>
<evidence type="ECO:0000256" key="2">
    <source>
        <dbReference type="ARBA" id="ARBA00022737"/>
    </source>
</evidence>
<keyword evidence="7" id="KW-1185">Reference proteome</keyword>
<dbReference type="InterPro" id="IPR003644">
    <property type="entry name" value="Calx_beta"/>
</dbReference>
<dbReference type="InterPro" id="IPR051171">
    <property type="entry name" value="CaCA"/>
</dbReference>
<keyword evidence="4" id="KW-0406">Ion transport</keyword>
<sequence>MPVTFWGRPRIRTVLATVVAAAVGMVPAVMVGSPALAANPSSVDNLTISNAGSWEGSKVTFTITYTGAAPADFTFAASGGTATGVASFTAANPGAIPPVAASTTTDTEDYSTTLSRTGTITFPGTSSSGSNTITISADTQADAGVADETFNLVATDTLGNTKSGTGTIWAVADADYPTYTVSPSTSTVAETASKDAAGATVQKKVTVTATLNKVLPHPLTIPVATADGGSMTVLNNAVSGGGVLRDYDALPSTALFTIPEYTYTGTTTVQLYDDNIDETATNQSFTVNATDTPVVLKSGVGANTATIAITDDDAAPVATIGDAMAAVTEGGALNFPVTLDRPSDSASLAIGYYATAGTTRDDSTAAATADITTPYTSGVPGSATIPAYATTRTIAVPTDDDGTFEGTENIKEVITGGTGVTLGTKTTAVGLINDNDPGPDVALTTVSGASLPEGDSGEKVQKLKLTIDAGTYPVPIKIDWATKDGTAKAGSDYKATSGTVTIPAGVVPGTWKEEIPVTLYGDTVLEGDEAFDLAISSSTSTIGNAGDFSTTITEFGEGDAKPTFNVGDVSVTEGNSGTTLAQVPITLTGAAPTDTVFTTSFNPAPSVDTAVDSGTLAGDNDYDQPTVSSVTIKAGDKTGTLSIPINGDTVYEKDQKLTVGITTASSDVTATDTPFVKHLAVVTIGNDDAQPTLVFTTGNVSEGQSIGVTGKIVGVSEYPYNVGLTVGGAATNPATVDTDFTAPDTLATATVQVPRGYTGALTDIPMVGGGYTWWIQALDDQIDEPAEGFNVTANEKTGALTGFANSVGTYKIADDPLDLPPAASIGDVTVSEKDGTADVPVNLTFTGDATSTVQNVTLQYDTADGTAKQGKDYKLTKGTLTVPPGTMKAWIKVPVIDDWDKEDNETFSVRITNANPQGAQIVNGDATVTVTSDDSAVIRPTLDLTSPAKGIGSVVASGKAAPGATVELWGAPLPVTDPLKTKWLVSTKADASGNFKFGARKITQGWTFVTQSQETNSTAKQVRLTQNPALTATSTKGKLTVSVVGNPKATGQTVTIQRWTGGKWVTLASGKTTSTGYKGSWSFKSKTKVTVRAMVSGNSSMGINSGYSASKAVTIK</sequence>
<evidence type="ECO:0000256" key="1">
    <source>
        <dbReference type="ARBA" id="ARBA00022729"/>
    </source>
</evidence>
<gene>
    <name evidence="6" type="ORF">ADL15_01565</name>
</gene>
<proteinExistence type="predicted"/>
<reference evidence="6 7" key="1">
    <citation type="submission" date="2015-10" db="EMBL/GenBank/DDBJ databases">
        <authorList>
            <person name="Gilbert D.G."/>
        </authorList>
    </citation>
    <scope>NUCLEOTIDE SEQUENCE [LARGE SCALE GENOMIC DNA]</scope>
    <source>
        <strain evidence="6 7">NRRL B-16712</strain>
    </source>
</reference>
<dbReference type="Pfam" id="PF03160">
    <property type="entry name" value="Calx-beta"/>
    <property type="match status" value="3"/>
</dbReference>
<dbReference type="EMBL" id="LLZH01000002">
    <property type="protein sequence ID" value="KUL42251.1"/>
    <property type="molecule type" value="Genomic_DNA"/>
</dbReference>
<evidence type="ECO:0000313" key="7">
    <source>
        <dbReference type="Proteomes" id="UP000053244"/>
    </source>
</evidence>